<evidence type="ECO:0000313" key="2">
    <source>
        <dbReference type="EMBL" id="CAD8226489.1"/>
    </source>
</evidence>
<protein>
    <submittedName>
        <fullName evidence="2">Uncharacterized protein</fullName>
    </submittedName>
</protein>
<dbReference type="AlphaFoldDB" id="A0A7R9T667"/>
<name>A0A7R9T667_9CHLO</name>
<evidence type="ECO:0000256" key="1">
    <source>
        <dbReference type="SAM" id="MobiDB-lite"/>
    </source>
</evidence>
<proteinExistence type="predicted"/>
<accession>A0A7R9T667</accession>
<feature type="region of interest" description="Disordered" evidence="1">
    <location>
        <begin position="1"/>
        <end position="75"/>
    </location>
</feature>
<gene>
    <name evidence="2" type="ORF">OLUC0939_LOCUS7230</name>
</gene>
<dbReference type="EMBL" id="HBDX01008434">
    <property type="protein sequence ID" value="CAD8226489.1"/>
    <property type="molecule type" value="Transcribed_RNA"/>
</dbReference>
<reference evidence="2" key="1">
    <citation type="submission" date="2021-01" db="EMBL/GenBank/DDBJ databases">
        <authorList>
            <person name="Corre E."/>
            <person name="Pelletier E."/>
            <person name="Niang G."/>
            <person name="Scheremetjew M."/>
            <person name="Finn R."/>
            <person name="Kale V."/>
            <person name="Holt S."/>
            <person name="Cochrane G."/>
            <person name="Meng A."/>
            <person name="Brown T."/>
            <person name="Cohen L."/>
        </authorList>
    </citation>
    <scope>NUCLEOTIDE SEQUENCE</scope>
    <source>
        <strain evidence="2">Clade-A-BCC118000</strain>
    </source>
</reference>
<feature type="compositionally biased region" description="Low complexity" evidence="1">
    <location>
        <begin position="44"/>
        <end position="63"/>
    </location>
</feature>
<sequence length="141" mass="14775">MSAAGGNSRDRVASQQLSMGGAPGGRRRPPQKTFAGYREGDELATTGSGASARAAPLGAGATTGRRRRSHPWLDYPPDFERKVGAALGGLARAPALLLSPLPPAVRFSLARNFGFVTKTFTQFFDKDGVQSVQESIGLGSK</sequence>
<organism evidence="2">
    <name type="scientific">Ostreococcus sp. 'lucimarinus'</name>
    <dbReference type="NCBI Taxonomy" id="242159"/>
    <lineage>
        <taxon>Eukaryota</taxon>
        <taxon>Viridiplantae</taxon>
        <taxon>Chlorophyta</taxon>
        <taxon>Mamiellophyceae</taxon>
        <taxon>Mamiellales</taxon>
        <taxon>Bathycoccaceae</taxon>
        <taxon>Ostreococcus</taxon>
    </lineage>
</organism>